<sequence length="105" mass="11644">MPFVKRNDVGEIEAIATHASTDFSEQLQSDDPEVIAFTSAVTQDSQSLSDTDLDFVRVLEDVVELLIAKGVILFTDLPESAQAKMLHRQKLRAEASRRLNLIGDD</sequence>
<evidence type="ECO:0000313" key="1">
    <source>
        <dbReference type="EMBL" id="GHD25168.1"/>
    </source>
</evidence>
<keyword evidence="2" id="KW-1185">Reference proteome</keyword>
<comment type="caution">
    <text evidence="1">The sequence shown here is derived from an EMBL/GenBank/DDBJ whole genome shotgun (WGS) entry which is preliminary data.</text>
</comment>
<organism evidence="1 2">
    <name type="scientific">Parahalioglobus pacificus</name>
    <dbReference type="NCBI Taxonomy" id="930806"/>
    <lineage>
        <taxon>Bacteria</taxon>
        <taxon>Pseudomonadati</taxon>
        <taxon>Pseudomonadota</taxon>
        <taxon>Gammaproteobacteria</taxon>
        <taxon>Cellvibrionales</taxon>
        <taxon>Halieaceae</taxon>
        <taxon>Parahalioglobus</taxon>
    </lineage>
</organism>
<reference evidence="1" key="2">
    <citation type="submission" date="2020-09" db="EMBL/GenBank/DDBJ databases">
        <authorList>
            <person name="Sun Q."/>
            <person name="Kim S."/>
        </authorList>
    </citation>
    <scope>NUCLEOTIDE SEQUENCE</scope>
    <source>
        <strain evidence="1">KCTC 23430</strain>
    </source>
</reference>
<dbReference type="RefSeq" id="WP_189474110.1">
    <property type="nucleotide sequence ID" value="NZ_BMYM01000001.1"/>
</dbReference>
<accession>A0A918XCR6</accession>
<name>A0A918XCR6_9GAMM</name>
<dbReference type="EMBL" id="BMYM01000001">
    <property type="protein sequence ID" value="GHD25168.1"/>
    <property type="molecule type" value="Genomic_DNA"/>
</dbReference>
<proteinExistence type="predicted"/>
<dbReference type="Proteomes" id="UP000644693">
    <property type="component" value="Unassembled WGS sequence"/>
</dbReference>
<protein>
    <recommendedName>
        <fullName evidence="3">Tryptophan synthase subunit beta like protein</fullName>
    </recommendedName>
</protein>
<evidence type="ECO:0008006" key="3">
    <source>
        <dbReference type="Google" id="ProtNLM"/>
    </source>
</evidence>
<gene>
    <name evidence="1" type="ORF">GCM10007053_00600</name>
</gene>
<reference evidence="1" key="1">
    <citation type="journal article" date="2014" name="Int. J. Syst. Evol. Microbiol.">
        <title>Complete genome sequence of Corynebacterium casei LMG S-19264T (=DSM 44701T), isolated from a smear-ripened cheese.</title>
        <authorList>
            <consortium name="US DOE Joint Genome Institute (JGI-PGF)"/>
            <person name="Walter F."/>
            <person name="Albersmeier A."/>
            <person name="Kalinowski J."/>
            <person name="Ruckert C."/>
        </authorList>
    </citation>
    <scope>NUCLEOTIDE SEQUENCE</scope>
    <source>
        <strain evidence="1">KCTC 23430</strain>
    </source>
</reference>
<dbReference type="AlphaFoldDB" id="A0A918XCR6"/>
<evidence type="ECO:0000313" key="2">
    <source>
        <dbReference type="Proteomes" id="UP000644693"/>
    </source>
</evidence>